<dbReference type="Proteomes" id="UP000028492">
    <property type="component" value="Chromosome"/>
</dbReference>
<dbReference type="InterPro" id="IPR001851">
    <property type="entry name" value="ABC_transp_permease"/>
</dbReference>
<keyword evidence="4" id="KW-0997">Cell inner membrane</keyword>
<dbReference type="EMBL" id="CP008953">
    <property type="protein sequence ID" value="AIG78047.1"/>
    <property type="molecule type" value="Genomic_DNA"/>
</dbReference>
<keyword evidence="13" id="KW-1185">Reference proteome</keyword>
<dbReference type="KEGG" id="aja:AJAP_26000"/>
<dbReference type="Pfam" id="PF02653">
    <property type="entry name" value="BPD_transp_2"/>
    <property type="match status" value="1"/>
</dbReference>
<feature type="transmembrane region" description="Helical" evidence="11">
    <location>
        <begin position="136"/>
        <end position="156"/>
    </location>
</feature>
<dbReference type="eggNOG" id="COG4214">
    <property type="taxonomic scope" value="Bacteria"/>
</dbReference>
<feature type="transmembrane region" description="Helical" evidence="11">
    <location>
        <begin position="254"/>
        <end position="274"/>
    </location>
</feature>
<feature type="transmembrane region" description="Helical" evidence="11">
    <location>
        <begin position="55"/>
        <end position="75"/>
    </location>
</feature>
<evidence type="ECO:0000313" key="13">
    <source>
        <dbReference type="Proteomes" id="UP000028492"/>
    </source>
</evidence>
<feature type="transmembrane region" description="Helical" evidence="11">
    <location>
        <begin position="87"/>
        <end position="107"/>
    </location>
</feature>
<evidence type="ECO:0000256" key="9">
    <source>
        <dbReference type="ARBA" id="ARBA00035611"/>
    </source>
</evidence>
<keyword evidence="6 11" id="KW-0812">Transmembrane</keyword>
<evidence type="ECO:0000256" key="5">
    <source>
        <dbReference type="ARBA" id="ARBA00022597"/>
    </source>
</evidence>
<protein>
    <recommendedName>
        <fullName evidence="10">Xylose transport system permease protein XylH</fullName>
    </recommendedName>
</protein>
<evidence type="ECO:0000256" key="7">
    <source>
        <dbReference type="ARBA" id="ARBA00022989"/>
    </source>
</evidence>
<feature type="transmembrane region" description="Helical" evidence="11">
    <location>
        <begin position="406"/>
        <end position="426"/>
    </location>
</feature>
<evidence type="ECO:0000256" key="10">
    <source>
        <dbReference type="ARBA" id="ARBA00035686"/>
    </source>
</evidence>
<feature type="transmembrane region" description="Helical" evidence="11">
    <location>
        <begin position="189"/>
        <end position="208"/>
    </location>
</feature>
<feature type="transmembrane region" description="Helical" evidence="11">
    <location>
        <begin position="327"/>
        <end position="346"/>
    </location>
</feature>
<keyword evidence="3" id="KW-1003">Cell membrane</keyword>
<feature type="transmembrane region" description="Helical" evidence="11">
    <location>
        <begin position="458"/>
        <end position="476"/>
    </location>
</feature>
<reference evidence="12 13" key="1">
    <citation type="journal article" date="2014" name="J. Biotechnol.">
        <title>Complete genome sequence of the actinobacterium Amycolatopsis japonica MG417-CF17(T) (=DSM 44213T) producing (S,S)-N,N'-ethylenediaminedisuccinic acid.</title>
        <authorList>
            <person name="Stegmann E."/>
            <person name="Albersmeier A."/>
            <person name="Spohn M."/>
            <person name="Gert H."/>
            <person name="Weber T."/>
            <person name="Wohlleben W."/>
            <person name="Kalinowski J."/>
            <person name="Ruckert C."/>
        </authorList>
    </citation>
    <scope>NUCLEOTIDE SEQUENCE [LARGE SCALE GENOMIC DNA]</scope>
    <source>
        <strain evidence="13">MG417-CF17 (DSM 44213)</strain>
    </source>
</reference>
<comment type="function">
    <text evidence="9">Part of the binding-protein-dependent transport system for D-xylose. Probably responsible for the translocation of the substrate across the membrane.</text>
</comment>
<dbReference type="PANTHER" id="PTHR32196">
    <property type="entry name" value="ABC TRANSPORTER PERMEASE PROTEIN YPHD-RELATED-RELATED"/>
    <property type="match status" value="1"/>
</dbReference>
<dbReference type="STRING" id="208439.AJAP_26000"/>
<keyword evidence="2" id="KW-0813">Transport</keyword>
<sequence length="486" mass="49298">MTETPAKPASPEGGKSAAAALNPSAAITDFGIDTTSMSTREAVGDYFSRLKAGQLGSLPALLGLLVLVIVFASLSDTFLTMNNIANLMAQGAGKAIIAMGIVFVLLLGEIDLSAGTASGVTAAVLAMHYVRNGNLLGGMGNGVFIAFLVVLAIAALLGVILRIWAGVGFAVLAIALVLSGTAANAWIEMLLAISVGGAIGVLTGFLVSKIGMPSFVVTLALFLAWQGVILQFIGEGGTLGISTSDVLFKVANGNLSTVGSWVLFLIAAGGFAAVTLGQHFSRLKRGLVTQPTPMVLFKVGAIGVVAAIATYLLTLNRAPNPNIVISGVPYVVPIVLGLLVLGTYVLNRTQYGRHIYAVGGNREAARRAGINVEKIRASVFVICSAVAAVGAIVYSSKVGSVDPQAGGLNTLLFAVGAAVIGGTSLFGGKGRVVDAVIGGLVLAVVENALGLLKQSAAVVNIVTGLVLLLAATVDALSRRRAAASPR</sequence>
<evidence type="ECO:0000256" key="1">
    <source>
        <dbReference type="ARBA" id="ARBA00004651"/>
    </source>
</evidence>
<evidence type="ECO:0000256" key="11">
    <source>
        <dbReference type="SAM" id="Phobius"/>
    </source>
</evidence>
<feature type="transmembrane region" description="Helical" evidence="11">
    <location>
        <begin position="375"/>
        <end position="394"/>
    </location>
</feature>
<feature type="transmembrane region" description="Helical" evidence="11">
    <location>
        <begin position="295"/>
        <end position="315"/>
    </location>
</feature>
<evidence type="ECO:0000256" key="3">
    <source>
        <dbReference type="ARBA" id="ARBA00022475"/>
    </source>
</evidence>
<keyword evidence="8 11" id="KW-0472">Membrane</keyword>
<comment type="subcellular location">
    <subcellularLocation>
        <location evidence="1">Cell membrane</location>
        <topology evidence="1">Multi-pass membrane protein</topology>
    </subcellularLocation>
</comment>
<evidence type="ECO:0000313" key="12">
    <source>
        <dbReference type="EMBL" id="AIG78047.1"/>
    </source>
</evidence>
<evidence type="ECO:0000256" key="6">
    <source>
        <dbReference type="ARBA" id="ARBA00022692"/>
    </source>
</evidence>
<dbReference type="PANTHER" id="PTHR32196:SF32">
    <property type="entry name" value="XYLOSE TRANSPORT SYSTEM PERMEASE PROTEIN XYLH"/>
    <property type="match status" value="1"/>
</dbReference>
<dbReference type="CDD" id="cd06579">
    <property type="entry name" value="TM_PBP1_transp_AraH_like"/>
    <property type="match status" value="1"/>
</dbReference>
<feature type="transmembrane region" description="Helical" evidence="11">
    <location>
        <begin position="215"/>
        <end position="234"/>
    </location>
</feature>
<accession>A0A075UV59</accession>
<feature type="transmembrane region" description="Helical" evidence="11">
    <location>
        <begin position="163"/>
        <end position="183"/>
    </location>
</feature>
<dbReference type="AlphaFoldDB" id="A0A075UV59"/>
<dbReference type="RefSeq" id="WP_038515845.1">
    <property type="nucleotide sequence ID" value="NZ_CP008953.1"/>
</dbReference>
<name>A0A075UV59_9PSEU</name>
<evidence type="ECO:0000256" key="8">
    <source>
        <dbReference type="ARBA" id="ARBA00023136"/>
    </source>
</evidence>
<organism evidence="12 13">
    <name type="scientific">Amycolatopsis japonica</name>
    <dbReference type="NCBI Taxonomy" id="208439"/>
    <lineage>
        <taxon>Bacteria</taxon>
        <taxon>Bacillati</taxon>
        <taxon>Actinomycetota</taxon>
        <taxon>Actinomycetes</taxon>
        <taxon>Pseudonocardiales</taxon>
        <taxon>Pseudonocardiaceae</taxon>
        <taxon>Amycolatopsis</taxon>
        <taxon>Amycolatopsis japonica group</taxon>
    </lineage>
</organism>
<evidence type="ECO:0000256" key="4">
    <source>
        <dbReference type="ARBA" id="ARBA00022519"/>
    </source>
</evidence>
<keyword evidence="5" id="KW-0762">Sugar transport</keyword>
<dbReference type="GO" id="GO:0022857">
    <property type="term" value="F:transmembrane transporter activity"/>
    <property type="evidence" value="ECO:0007669"/>
    <property type="project" value="InterPro"/>
</dbReference>
<keyword evidence="7 11" id="KW-1133">Transmembrane helix</keyword>
<feature type="transmembrane region" description="Helical" evidence="11">
    <location>
        <begin position="433"/>
        <end position="452"/>
    </location>
</feature>
<evidence type="ECO:0000256" key="2">
    <source>
        <dbReference type="ARBA" id="ARBA00022448"/>
    </source>
</evidence>
<dbReference type="HOGENOM" id="CLU_028880_2_1_11"/>
<proteinExistence type="predicted"/>
<dbReference type="GO" id="GO:0005886">
    <property type="term" value="C:plasma membrane"/>
    <property type="evidence" value="ECO:0007669"/>
    <property type="project" value="UniProtKB-SubCell"/>
</dbReference>
<gene>
    <name evidence="12" type="ORF">AJAP_26000</name>
</gene>